<comment type="caution">
    <text evidence="2">The sequence shown here is derived from an EMBL/GenBank/DDBJ whole genome shotgun (WGS) entry which is preliminary data.</text>
</comment>
<dbReference type="InterPro" id="IPR052018">
    <property type="entry name" value="PHP_domain"/>
</dbReference>
<evidence type="ECO:0000259" key="1">
    <source>
        <dbReference type="SMART" id="SM00481"/>
    </source>
</evidence>
<proteinExistence type="predicted"/>
<dbReference type="Proteomes" id="UP001493487">
    <property type="component" value="Unassembled WGS sequence"/>
</dbReference>
<dbReference type="PANTHER" id="PTHR42924:SF3">
    <property type="entry name" value="POLYMERASE_HISTIDINOL PHOSPHATASE N-TERMINAL DOMAIN-CONTAINING PROTEIN"/>
    <property type="match status" value="1"/>
</dbReference>
<dbReference type="InterPro" id="IPR003141">
    <property type="entry name" value="Pol/His_phosphatase_N"/>
</dbReference>
<evidence type="ECO:0000313" key="2">
    <source>
        <dbReference type="EMBL" id="MEQ4484916.1"/>
    </source>
</evidence>
<gene>
    <name evidence="2" type="ORF">QJS35_21240</name>
</gene>
<dbReference type="InterPro" id="IPR016195">
    <property type="entry name" value="Pol/histidinol_Pase-like"/>
</dbReference>
<accession>A0ABV1KZA7</accession>
<feature type="domain" description="Polymerase/histidinol phosphatase N-terminal" evidence="1">
    <location>
        <begin position="25"/>
        <end position="87"/>
    </location>
</feature>
<sequence length="316" mass="36134">MLEIKQHNFISSYLESDISFKWLRGNHHGHSTRSDGTDEPLTIVRAYEEAGYDYFALSEHDFLLRREELQPYTKMCVIPAVEVAAKDEQTLQYLGADRVLPPLSLTPREIMDRVHQAGGLCIFNHPNFKPFQEYATDQMLDSMEGIKGIEIYTGVIERLFGQALATDRWDYLLSKGWRILGHATDDQHAREDQFIAWNCVQWPDSQAIDPKGIIASLSEGRFYASTGVSISKIETKDNNQCISIESDADEVHWISRNGVILKKVNGGSSSLTMKELRENPRLHNKDLSEAFYVRIECLGHGNKRAWSQPFWIVPEE</sequence>
<reference evidence="2 3" key="1">
    <citation type="journal article" date="2023" name="Genome Announc.">
        <title>Pan-Genome Analyses of the Genus Cohnella and Proposal of the Novel Species Cohnella silvisoli sp. nov., Isolated from Forest Soil.</title>
        <authorList>
            <person name="Wang C."/>
            <person name="Mao L."/>
            <person name="Bao G."/>
            <person name="Zhu H."/>
        </authorList>
    </citation>
    <scope>NUCLEOTIDE SEQUENCE [LARGE SCALE GENOMIC DNA]</scope>
    <source>
        <strain evidence="2 3">NL03-T5-1</strain>
    </source>
</reference>
<dbReference type="PANTHER" id="PTHR42924">
    <property type="entry name" value="EXONUCLEASE"/>
    <property type="match status" value="1"/>
</dbReference>
<dbReference type="EMBL" id="JASKHM010000013">
    <property type="protein sequence ID" value="MEQ4484916.1"/>
    <property type="molecule type" value="Genomic_DNA"/>
</dbReference>
<protein>
    <recommendedName>
        <fullName evidence="1">Polymerase/histidinol phosphatase N-terminal domain-containing protein</fullName>
    </recommendedName>
</protein>
<evidence type="ECO:0000313" key="3">
    <source>
        <dbReference type="Proteomes" id="UP001493487"/>
    </source>
</evidence>
<dbReference type="SUPFAM" id="SSF89550">
    <property type="entry name" value="PHP domain-like"/>
    <property type="match status" value="1"/>
</dbReference>
<dbReference type="SMART" id="SM00481">
    <property type="entry name" value="POLIIIAc"/>
    <property type="match status" value="1"/>
</dbReference>
<organism evidence="2 3">
    <name type="scientific">Cohnella silvisoli</name>
    <dbReference type="NCBI Taxonomy" id="2873699"/>
    <lineage>
        <taxon>Bacteria</taxon>
        <taxon>Bacillati</taxon>
        <taxon>Bacillota</taxon>
        <taxon>Bacilli</taxon>
        <taxon>Bacillales</taxon>
        <taxon>Paenibacillaceae</taxon>
        <taxon>Cohnella</taxon>
    </lineage>
</organism>
<keyword evidence="3" id="KW-1185">Reference proteome</keyword>
<name>A0ABV1KZA7_9BACL</name>
<dbReference type="Gene3D" id="3.20.20.140">
    <property type="entry name" value="Metal-dependent hydrolases"/>
    <property type="match status" value="1"/>
</dbReference>
<dbReference type="RefSeq" id="WP_232184883.1">
    <property type="nucleotide sequence ID" value="NZ_JAIOAP010000003.1"/>
</dbReference>